<protein>
    <recommendedName>
        <fullName evidence="1">RNA helicase</fullName>
        <ecNumber evidence="1">3.6.4.13</ecNumber>
    </recommendedName>
</protein>
<evidence type="ECO:0000256" key="1">
    <source>
        <dbReference type="ARBA" id="ARBA00012552"/>
    </source>
</evidence>
<dbReference type="InterPro" id="IPR001650">
    <property type="entry name" value="Helicase_C-like"/>
</dbReference>
<dbReference type="Pfam" id="PF00271">
    <property type="entry name" value="Helicase_C"/>
    <property type="match status" value="1"/>
</dbReference>
<sequence length="533" mass="56890">MGYGRPSKVQELSAPSILSGRSLVLAAETGSGKTMAYLAPLISSLLSGKAEETSEHSTASDRGAERASDGILVLCPNAALCTQVVAFADSLKGSSGAPLVQSAYISSAAPLPRDIPDLVAATPAGLMAATQEYGQYTGWHWTKAGIVARMRHVVLDEADLLLTGGFQRDVRRILDALREGDRAQRSSAVARQLGLSGDALAALPRHLRKAAAQGDAEKLQGAGVRGFEWEQGSDERSSPPASTSGRDLEEETVFPMRTWRRQYLFVAATMPSGAGQTVAGDLGRLFPDLLWLSGTSLHEAQRRVSHTWLPVTQDTWRSTLQDAVSGDLGQGRTLVFAANVAGAKEVANVLAEVGLQPVLYHRDVPPQDRAAALDAMRAREGGVLVCTDAAARGIDIPDVTHVVQSSFAASAIDFLHRVGRTGRAGKGDLPMMAEKDAERGSVQKGTAPNSEHHCSRSTLIWVPVLLLLTLAAAIAPLCAVSRGWAYYHTNHYNYTSLQIWAGYVRGTDTVSQRLHKVAPAQFAYYHALKASPS</sequence>
<dbReference type="PANTHER" id="PTHR47958">
    <property type="entry name" value="ATP-DEPENDENT RNA HELICASE DBP3"/>
    <property type="match status" value="1"/>
</dbReference>
<keyword evidence="3" id="KW-0378">Hydrolase</keyword>
<feature type="region of interest" description="Disordered" evidence="6">
    <location>
        <begin position="228"/>
        <end position="251"/>
    </location>
</feature>
<keyword evidence="11" id="KW-1185">Reference proteome</keyword>
<keyword evidence="5" id="KW-0067">ATP-binding</keyword>
<organism evidence="10 11">
    <name type="scientific">Coccomyxa subellipsoidea</name>
    <dbReference type="NCBI Taxonomy" id="248742"/>
    <lineage>
        <taxon>Eukaryota</taxon>
        <taxon>Viridiplantae</taxon>
        <taxon>Chlorophyta</taxon>
        <taxon>core chlorophytes</taxon>
        <taxon>Trebouxiophyceae</taxon>
        <taxon>Trebouxiophyceae incertae sedis</taxon>
        <taxon>Coccomyxaceae</taxon>
        <taxon>Coccomyxa</taxon>
    </lineage>
</organism>
<dbReference type="InterPro" id="IPR011545">
    <property type="entry name" value="DEAD/DEAH_box_helicase_dom"/>
</dbReference>
<dbReference type="PROSITE" id="PS51194">
    <property type="entry name" value="HELICASE_CTER"/>
    <property type="match status" value="1"/>
</dbReference>
<dbReference type="CDD" id="cd18787">
    <property type="entry name" value="SF2_C_DEAD"/>
    <property type="match status" value="1"/>
</dbReference>
<feature type="domain" description="Helicase C-terminal" evidence="9">
    <location>
        <begin position="319"/>
        <end position="460"/>
    </location>
</feature>
<evidence type="ECO:0000256" key="3">
    <source>
        <dbReference type="ARBA" id="ARBA00022801"/>
    </source>
</evidence>
<dbReference type="PROSITE" id="PS51192">
    <property type="entry name" value="HELICASE_ATP_BIND_1"/>
    <property type="match status" value="1"/>
</dbReference>
<dbReference type="EMBL" id="JALJOT010000001">
    <property type="protein sequence ID" value="KAK9919030.1"/>
    <property type="molecule type" value="Genomic_DNA"/>
</dbReference>
<name>A0ABR2Z621_9CHLO</name>
<keyword evidence="4" id="KW-0347">Helicase</keyword>
<gene>
    <name evidence="10" type="ORF">WJX75_008859</name>
</gene>
<accession>A0ABR2Z621</accession>
<evidence type="ECO:0000256" key="4">
    <source>
        <dbReference type="ARBA" id="ARBA00022806"/>
    </source>
</evidence>
<dbReference type="InterPro" id="IPR027417">
    <property type="entry name" value="P-loop_NTPase"/>
</dbReference>
<evidence type="ECO:0000256" key="2">
    <source>
        <dbReference type="ARBA" id="ARBA00022741"/>
    </source>
</evidence>
<keyword evidence="7" id="KW-1133">Transmembrane helix</keyword>
<evidence type="ECO:0000256" key="6">
    <source>
        <dbReference type="SAM" id="MobiDB-lite"/>
    </source>
</evidence>
<evidence type="ECO:0000313" key="11">
    <source>
        <dbReference type="Proteomes" id="UP001491310"/>
    </source>
</evidence>
<evidence type="ECO:0000256" key="7">
    <source>
        <dbReference type="SAM" id="Phobius"/>
    </source>
</evidence>
<dbReference type="Pfam" id="PF00270">
    <property type="entry name" value="DEAD"/>
    <property type="match status" value="1"/>
</dbReference>
<proteinExistence type="predicted"/>
<dbReference type="SMART" id="SM00490">
    <property type="entry name" value="HELICc"/>
    <property type="match status" value="1"/>
</dbReference>
<evidence type="ECO:0000259" key="8">
    <source>
        <dbReference type="PROSITE" id="PS51192"/>
    </source>
</evidence>
<evidence type="ECO:0000313" key="10">
    <source>
        <dbReference type="EMBL" id="KAK9919030.1"/>
    </source>
</evidence>
<reference evidence="10 11" key="1">
    <citation type="journal article" date="2024" name="Nat. Commun.">
        <title>Phylogenomics reveals the evolutionary origins of lichenization in chlorophyte algae.</title>
        <authorList>
            <person name="Puginier C."/>
            <person name="Libourel C."/>
            <person name="Otte J."/>
            <person name="Skaloud P."/>
            <person name="Haon M."/>
            <person name="Grisel S."/>
            <person name="Petersen M."/>
            <person name="Berrin J.G."/>
            <person name="Delaux P.M."/>
            <person name="Dal Grande F."/>
            <person name="Keller J."/>
        </authorList>
    </citation>
    <scope>NUCLEOTIDE SEQUENCE [LARGE SCALE GENOMIC DNA]</scope>
    <source>
        <strain evidence="10 11">SAG 216-7</strain>
    </source>
</reference>
<dbReference type="SMART" id="SM00487">
    <property type="entry name" value="DEXDc"/>
    <property type="match status" value="1"/>
</dbReference>
<keyword evidence="2" id="KW-0547">Nucleotide-binding</keyword>
<keyword evidence="7" id="KW-0812">Transmembrane</keyword>
<dbReference type="Gene3D" id="3.40.50.300">
    <property type="entry name" value="P-loop containing nucleotide triphosphate hydrolases"/>
    <property type="match status" value="2"/>
</dbReference>
<keyword evidence="7" id="KW-0472">Membrane</keyword>
<feature type="domain" description="Helicase ATP-binding" evidence="8">
    <location>
        <begin position="14"/>
        <end position="197"/>
    </location>
</feature>
<evidence type="ECO:0000259" key="9">
    <source>
        <dbReference type="PROSITE" id="PS51194"/>
    </source>
</evidence>
<dbReference type="EC" id="3.6.4.13" evidence="1"/>
<comment type="caution">
    <text evidence="10">The sequence shown here is derived from an EMBL/GenBank/DDBJ whole genome shotgun (WGS) entry which is preliminary data.</text>
</comment>
<evidence type="ECO:0000256" key="5">
    <source>
        <dbReference type="ARBA" id="ARBA00022840"/>
    </source>
</evidence>
<dbReference type="InterPro" id="IPR014001">
    <property type="entry name" value="Helicase_ATP-bd"/>
</dbReference>
<dbReference type="Proteomes" id="UP001491310">
    <property type="component" value="Unassembled WGS sequence"/>
</dbReference>
<feature type="transmembrane region" description="Helical" evidence="7">
    <location>
        <begin position="459"/>
        <end position="480"/>
    </location>
</feature>
<dbReference type="SUPFAM" id="SSF52540">
    <property type="entry name" value="P-loop containing nucleoside triphosphate hydrolases"/>
    <property type="match status" value="1"/>
</dbReference>